<organism evidence="2 3">
    <name type="scientific">Bradyrhizobium yuanmingense</name>
    <dbReference type="NCBI Taxonomy" id="108015"/>
    <lineage>
        <taxon>Bacteria</taxon>
        <taxon>Pseudomonadati</taxon>
        <taxon>Pseudomonadota</taxon>
        <taxon>Alphaproteobacteria</taxon>
        <taxon>Hyphomicrobiales</taxon>
        <taxon>Nitrobacteraceae</taxon>
        <taxon>Bradyrhizobium</taxon>
    </lineage>
</organism>
<evidence type="ECO:0000313" key="2">
    <source>
        <dbReference type="EMBL" id="MEY9470090.1"/>
    </source>
</evidence>
<keyword evidence="3" id="KW-1185">Reference proteome</keyword>
<gene>
    <name evidence="2" type="ORF">ABH992_002489</name>
</gene>
<name>A0ABV4GGG5_9BRAD</name>
<accession>A0ABV4GGG5</accession>
<dbReference type="Pfam" id="PF20256">
    <property type="entry name" value="MoCoBD_2"/>
    <property type="match status" value="1"/>
</dbReference>
<dbReference type="PANTHER" id="PTHR47495:SF2">
    <property type="entry name" value="ALDEHYDE DEHYDROGENASE"/>
    <property type="match status" value="1"/>
</dbReference>
<dbReference type="InterPro" id="IPR037165">
    <property type="entry name" value="AldOxase/xan_DH_Mopterin-bd_sf"/>
</dbReference>
<comment type="caution">
    <text evidence="2">The sequence shown here is derived from an EMBL/GenBank/DDBJ whole genome shotgun (WGS) entry which is preliminary data.</text>
</comment>
<dbReference type="PROSITE" id="PS51318">
    <property type="entry name" value="TAT"/>
    <property type="match status" value="1"/>
</dbReference>
<evidence type="ECO:0000313" key="3">
    <source>
        <dbReference type="Proteomes" id="UP001565474"/>
    </source>
</evidence>
<proteinExistence type="predicted"/>
<reference evidence="2 3" key="1">
    <citation type="submission" date="2024-07" db="EMBL/GenBank/DDBJ databases">
        <title>Genomic Encyclopedia of Type Strains, Phase V (KMG-V): Genome sequencing to study the core and pangenomes of soil and plant-associated prokaryotes.</title>
        <authorList>
            <person name="Whitman W."/>
        </authorList>
    </citation>
    <scope>NUCLEOTIDE SEQUENCE [LARGE SCALE GENOMIC DNA]</scope>
    <source>
        <strain evidence="2 3">USDA 222</strain>
    </source>
</reference>
<sequence>MTSDRTASHASATLSRRSFLVKTALAGGGLVLSLSLPLGQSRSSSTGTFEPNAFIRIGRDGEVVLTMPYVEMGQGTYTSIPMLIAEELEVGLGQVRLEHAPPNEKLYANPLLGVQATGNSNAIRGAWKPLREAGATARVMLIEAAARRWGVDAKNCRAEGGRGHPYAERASPQVR</sequence>
<dbReference type="PANTHER" id="PTHR47495">
    <property type="entry name" value="ALDEHYDE DEHYDROGENASE"/>
    <property type="match status" value="1"/>
</dbReference>
<dbReference type="InterPro" id="IPR006311">
    <property type="entry name" value="TAT_signal"/>
</dbReference>
<evidence type="ECO:0000259" key="1">
    <source>
        <dbReference type="Pfam" id="PF20256"/>
    </source>
</evidence>
<dbReference type="NCBIfam" id="TIGR01409">
    <property type="entry name" value="TAT_signal_seq"/>
    <property type="match status" value="1"/>
</dbReference>
<dbReference type="SUPFAM" id="SSF56003">
    <property type="entry name" value="Molybdenum cofactor-binding domain"/>
    <property type="match status" value="1"/>
</dbReference>
<dbReference type="Proteomes" id="UP001565474">
    <property type="component" value="Unassembled WGS sequence"/>
</dbReference>
<dbReference type="InterPro" id="IPR052516">
    <property type="entry name" value="N-heterocyclic_Hydroxylase"/>
</dbReference>
<feature type="domain" description="Aldehyde oxidase/xanthine dehydrogenase second molybdopterin binding" evidence="1">
    <location>
        <begin position="51"/>
        <end position="162"/>
    </location>
</feature>
<dbReference type="Gene3D" id="3.30.365.10">
    <property type="entry name" value="Aldehyde oxidase/xanthine dehydrogenase, molybdopterin binding domain"/>
    <property type="match status" value="1"/>
</dbReference>
<dbReference type="InterPro" id="IPR019546">
    <property type="entry name" value="TAT_signal_bac_arc"/>
</dbReference>
<protein>
    <submittedName>
        <fullName evidence="2">CO/xanthine dehydrogenase Mo-binding subunit</fullName>
    </submittedName>
</protein>
<dbReference type="EMBL" id="JBGBZN010000002">
    <property type="protein sequence ID" value="MEY9470090.1"/>
    <property type="molecule type" value="Genomic_DNA"/>
</dbReference>
<dbReference type="InterPro" id="IPR046867">
    <property type="entry name" value="AldOxase/xan_DH_MoCoBD2"/>
</dbReference>